<dbReference type="OrthoDB" id="6228169at2"/>
<dbReference type="PATRIC" id="fig|28229.4.peg.1769"/>
<name>A0A099KR79_COLPS</name>
<dbReference type="RefSeq" id="WP_033093459.1">
    <property type="nucleotide sequence ID" value="NZ_JQED01000015.1"/>
</dbReference>
<evidence type="ECO:0000313" key="3">
    <source>
        <dbReference type="Proteomes" id="UP000029843"/>
    </source>
</evidence>
<organism evidence="2 3">
    <name type="scientific">Colwellia psychrerythraea</name>
    <name type="common">Vibrio psychroerythus</name>
    <dbReference type="NCBI Taxonomy" id="28229"/>
    <lineage>
        <taxon>Bacteria</taxon>
        <taxon>Pseudomonadati</taxon>
        <taxon>Pseudomonadota</taxon>
        <taxon>Gammaproteobacteria</taxon>
        <taxon>Alteromonadales</taxon>
        <taxon>Colwelliaceae</taxon>
        <taxon>Colwellia</taxon>
    </lineage>
</organism>
<feature type="compositionally biased region" description="Basic and acidic residues" evidence="1">
    <location>
        <begin position="54"/>
        <end position="92"/>
    </location>
</feature>
<sequence length="104" mass="12058">MDIFTTQLTRVVPVPIKPTSLKVKALLKEAANSKLHQDPDHVEYHEYYFTNEEDQYHPSKQREEEKKHAEKINTESDAEHKTGEVKPEKTNDGKGNTKHLDLYA</sequence>
<dbReference type="Proteomes" id="UP000029843">
    <property type="component" value="Unassembled WGS sequence"/>
</dbReference>
<dbReference type="AlphaFoldDB" id="A0A099KR79"/>
<accession>A0A099KR79</accession>
<dbReference type="EMBL" id="JQED01000015">
    <property type="protein sequence ID" value="KGJ93264.1"/>
    <property type="molecule type" value="Genomic_DNA"/>
</dbReference>
<gene>
    <name evidence="2" type="ORF">ND2E_2730</name>
</gene>
<reference evidence="2 3" key="1">
    <citation type="submission" date="2014-08" db="EMBL/GenBank/DDBJ databases">
        <title>Genomic and Phenotypic Diversity of Colwellia psychrerythraea strains from Disparate Marine Basins.</title>
        <authorList>
            <person name="Techtmann S.M."/>
            <person name="Stelling S.C."/>
            <person name="Utturkar S.M."/>
            <person name="Alshibli N."/>
            <person name="Harris A."/>
            <person name="Brown S.D."/>
            <person name="Hazen T.C."/>
        </authorList>
    </citation>
    <scope>NUCLEOTIDE SEQUENCE [LARGE SCALE GENOMIC DNA]</scope>
    <source>
        <strain evidence="2 3">ND2E</strain>
    </source>
</reference>
<evidence type="ECO:0000256" key="1">
    <source>
        <dbReference type="SAM" id="MobiDB-lite"/>
    </source>
</evidence>
<proteinExistence type="predicted"/>
<comment type="caution">
    <text evidence="2">The sequence shown here is derived from an EMBL/GenBank/DDBJ whole genome shotgun (WGS) entry which is preliminary data.</text>
</comment>
<protein>
    <submittedName>
        <fullName evidence="2">Uncharacterized protein</fullName>
    </submittedName>
</protein>
<evidence type="ECO:0000313" key="2">
    <source>
        <dbReference type="EMBL" id="KGJ93264.1"/>
    </source>
</evidence>
<feature type="region of interest" description="Disordered" evidence="1">
    <location>
        <begin position="51"/>
        <end position="104"/>
    </location>
</feature>